<dbReference type="PROSITE" id="PS51549">
    <property type="entry name" value="DM13"/>
    <property type="match status" value="1"/>
</dbReference>
<feature type="region of interest" description="Disordered" evidence="2">
    <location>
        <begin position="95"/>
        <end position="122"/>
    </location>
</feature>
<evidence type="ECO:0000313" key="4">
    <source>
        <dbReference type="Proteomes" id="UP000887561"/>
    </source>
</evidence>
<evidence type="ECO:0000256" key="2">
    <source>
        <dbReference type="SAM" id="MobiDB-lite"/>
    </source>
</evidence>
<dbReference type="AlphaFoldDB" id="A0A915MQB2"/>
<reference evidence="5" key="1">
    <citation type="submission" date="2022-11" db="UniProtKB">
        <authorList>
            <consortium name="WormBaseParasite"/>
        </authorList>
    </citation>
    <scope>IDENTIFICATION</scope>
</reference>
<dbReference type="SMART" id="SM00686">
    <property type="entry name" value="DM13"/>
    <property type="match status" value="1"/>
</dbReference>
<evidence type="ECO:0000259" key="3">
    <source>
        <dbReference type="PROSITE" id="PS51549"/>
    </source>
</evidence>
<dbReference type="InterPro" id="IPR052126">
    <property type="entry name" value="Spindle_Org/Thrombomodulin"/>
</dbReference>
<organism evidence="4 5">
    <name type="scientific">Meloidogyne javanica</name>
    <name type="common">Root-knot nematode worm</name>
    <dbReference type="NCBI Taxonomy" id="6303"/>
    <lineage>
        <taxon>Eukaryota</taxon>
        <taxon>Metazoa</taxon>
        <taxon>Ecdysozoa</taxon>
        <taxon>Nematoda</taxon>
        <taxon>Chromadorea</taxon>
        <taxon>Rhabditida</taxon>
        <taxon>Tylenchina</taxon>
        <taxon>Tylenchomorpha</taxon>
        <taxon>Tylenchoidea</taxon>
        <taxon>Meloidogynidae</taxon>
        <taxon>Meloidogyninae</taxon>
        <taxon>Meloidogyne</taxon>
        <taxon>Meloidogyne incognita group</taxon>
    </lineage>
</organism>
<accession>A0A915MQB2</accession>
<dbReference type="WBParaSite" id="scaffold48924_cov305.g24886">
    <property type="protein sequence ID" value="scaffold48924_cov305.g24886"/>
    <property type="gene ID" value="scaffold48924_cov305.g24886"/>
</dbReference>
<protein>
    <submittedName>
        <fullName evidence="5">DM13 domain-containing protein</fullName>
    </submittedName>
</protein>
<dbReference type="InterPro" id="IPR019545">
    <property type="entry name" value="DM13_domain"/>
</dbReference>
<evidence type="ECO:0000313" key="5">
    <source>
        <dbReference type="WBParaSite" id="scaffold48924_cov305.g24886"/>
    </source>
</evidence>
<dbReference type="PANTHER" id="PTHR24036">
    <property type="entry name" value="SKELETOR-RELATED"/>
    <property type="match status" value="1"/>
</dbReference>
<keyword evidence="4" id="KW-1185">Reference proteome</keyword>
<evidence type="ECO:0000256" key="1">
    <source>
        <dbReference type="ARBA" id="ARBA00022737"/>
    </source>
</evidence>
<keyword evidence="1" id="KW-0677">Repeat</keyword>
<name>A0A915MQB2_MELJA</name>
<feature type="compositionally biased region" description="Basic and acidic residues" evidence="2">
    <location>
        <begin position="95"/>
        <end position="109"/>
    </location>
</feature>
<feature type="domain" description="DM13" evidence="3">
    <location>
        <begin position="223"/>
        <end position="321"/>
    </location>
</feature>
<dbReference type="PANTHER" id="PTHR24036:SF5">
    <property type="entry name" value="THROMBOMODULIN"/>
    <property type="match status" value="1"/>
</dbReference>
<dbReference type="Proteomes" id="UP000887561">
    <property type="component" value="Unplaced"/>
</dbReference>
<sequence>TDSAASHNIAGALWAVDERRLLITKFNFIPLSQSENITFWAGPAKPTGNAALDLFPSRNGFIVEAIPIELNIFNGKIIEIEAKIFSNTLQSETLDKNKNGSEKVSEIRNKNQNSNLLAEREEDEEEDEKIIIGANITSNNTKRDRRNLYNEIFDNITEEDNDNFTRLQTLLLTLPPERLTKLLDWLAVWEHEENKEALAVVLIPKGLQIPSIVQIRAFPSPAIGINGVKMLQSGPIKVLDTKTIEVTEFTFLSDNLPAWFMVGKEIMPNAKGHIVPIFDKINKSFNCDSLREYHNETVTLRLPDPFDIKDVFWFAVIEFKL</sequence>
<proteinExistence type="predicted"/>